<gene>
    <name evidence="1" type="ORF">CPELLU_LOCUS13647</name>
</gene>
<dbReference type="EMBL" id="CAJVQA010014851">
    <property type="protein sequence ID" value="CAG8733565.1"/>
    <property type="molecule type" value="Genomic_DNA"/>
</dbReference>
<comment type="caution">
    <text evidence="1">The sequence shown here is derived from an EMBL/GenBank/DDBJ whole genome shotgun (WGS) entry which is preliminary data.</text>
</comment>
<protein>
    <submittedName>
        <fullName evidence="1">22095_t:CDS:1</fullName>
    </submittedName>
</protein>
<dbReference type="AlphaFoldDB" id="A0A9N9NFR2"/>
<evidence type="ECO:0000313" key="1">
    <source>
        <dbReference type="EMBL" id="CAG8733565.1"/>
    </source>
</evidence>
<reference evidence="1" key="1">
    <citation type="submission" date="2021-06" db="EMBL/GenBank/DDBJ databases">
        <authorList>
            <person name="Kallberg Y."/>
            <person name="Tangrot J."/>
            <person name="Rosling A."/>
        </authorList>
    </citation>
    <scope>NUCLEOTIDE SEQUENCE</scope>
    <source>
        <strain evidence="1">FL966</strain>
    </source>
</reference>
<feature type="non-terminal residue" evidence="1">
    <location>
        <position position="1"/>
    </location>
</feature>
<proteinExistence type="predicted"/>
<keyword evidence="2" id="KW-1185">Reference proteome</keyword>
<organism evidence="1 2">
    <name type="scientific">Cetraspora pellucida</name>
    <dbReference type="NCBI Taxonomy" id="1433469"/>
    <lineage>
        <taxon>Eukaryota</taxon>
        <taxon>Fungi</taxon>
        <taxon>Fungi incertae sedis</taxon>
        <taxon>Mucoromycota</taxon>
        <taxon>Glomeromycotina</taxon>
        <taxon>Glomeromycetes</taxon>
        <taxon>Diversisporales</taxon>
        <taxon>Gigasporaceae</taxon>
        <taxon>Cetraspora</taxon>
    </lineage>
</organism>
<evidence type="ECO:0000313" key="2">
    <source>
        <dbReference type="Proteomes" id="UP000789759"/>
    </source>
</evidence>
<name>A0A9N9NFR2_9GLOM</name>
<accession>A0A9N9NFR2</accession>
<sequence>DSNNKETKLCKQIKDIKSSGKNSSIYDKVKSARFNYQTHPQAIYTSRLLYLQKLPEPAIVYTKNIVALALALTKSSGHNKKN</sequence>
<dbReference type="Proteomes" id="UP000789759">
    <property type="component" value="Unassembled WGS sequence"/>
</dbReference>